<keyword evidence="3" id="KW-1185">Reference proteome</keyword>
<dbReference type="Proteomes" id="UP000019151">
    <property type="component" value="Plasmid 1"/>
</dbReference>
<evidence type="ECO:0000313" key="1">
    <source>
        <dbReference type="EMBL" id="AHG92149.1"/>
    </source>
</evidence>
<accession>W0RNA0</accession>
<gene>
    <name evidence="1" type="ORF">J421_4614</name>
    <name evidence="2" type="ORF">J421_4681</name>
</gene>
<dbReference type="AlphaFoldDB" id="W0RNA0"/>
<dbReference type="EMBL" id="CP007129">
    <property type="protein sequence ID" value="AHG92216.1"/>
    <property type="molecule type" value="Genomic_DNA"/>
</dbReference>
<dbReference type="RefSeq" id="WP_025413569.1">
    <property type="nucleotide sequence ID" value="NZ_CP007129.1"/>
</dbReference>
<geneLocation type="plasmid" evidence="2 3">
    <name>1</name>
</geneLocation>
<keyword evidence="2" id="KW-0614">Plasmid</keyword>
<sequence>MSRPIPIRPVAHEAQSISLEDQARLYARMLTALARKSRTGEPTEIRDAHLDTAARLLVQLADRAELAP</sequence>
<name>W0RNA0_9BACT</name>
<evidence type="ECO:0000313" key="3">
    <source>
        <dbReference type="Proteomes" id="UP000019151"/>
    </source>
</evidence>
<dbReference type="EMBL" id="CP007129">
    <property type="protein sequence ID" value="AHG92149.1"/>
    <property type="molecule type" value="Genomic_DNA"/>
</dbReference>
<reference evidence="2" key="1">
    <citation type="submission" date="2013-12" db="EMBL/GenBank/DDBJ databases">
        <authorList>
            <person name="DeBruyn J.M."/>
            <person name="Radosevich M."/>
            <person name="Wommack K.Eric."/>
            <person name="Polson S."/>
            <person name="Hauser L.J."/>
            <person name="Fawaz M.N."/>
            <person name="Korlach J."/>
            <person name="Tsai Y.-C."/>
        </authorList>
    </citation>
    <scope>NUCLEOTIDE SEQUENCE</scope>
    <source>
        <strain evidence="2">KBS708</strain>
        <plasmid evidence="2">1</plasmid>
    </source>
</reference>
<reference evidence="2 3" key="2">
    <citation type="journal article" date="2014" name="Genome Announc.">
        <title>Genome Sequence and Methylome of Soil Bacterium Gemmatirosa kalamazoonensis KBS708T, a Member of the Rarely Cultivated Gemmatimonadetes Phylum.</title>
        <authorList>
            <person name="Debruyn J.M."/>
            <person name="Radosevich M."/>
            <person name="Wommack K.E."/>
            <person name="Polson S.W."/>
            <person name="Hauser L.J."/>
            <person name="Fawaz M.N."/>
            <person name="Korlach J."/>
            <person name="Tsai Y.C."/>
        </authorList>
    </citation>
    <scope>NUCLEOTIDE SEQUENCE [LARGE SCALE GENOMIC DNA]</scope>
    <source>
        <strain evidence="2 3">KBS708</strain>
        <plasmid evidence="2">1</plasmid>
        <plasmid evidence="3">Plasmid 1</plasmid>
    </source>
</reference>
<organism evidence="2 3">
    <name type="scientific">Gemmatirosa kalamazoonensis</name>
    <dbReference type="NCBI Taxonomy" id="861299"/>
    <lineage>
        <taxon>Bacteria</taxon>
        <taxon>Pseudomonadati</taxon>
        <taxon>Gemmatimonadota</taxon>
        <taxon>Gemmatimonadia</taxon>
        <taxon>Gemmatimonadales</taxon>
        <taxon>Gemmatimonadaceae</taxon>
        <taxon>Gemmatirosa</taxon>
    </lineage>
</organism>
<evidence type="ECO:0000313" key="2">
    <source>
        <dbReference type="EMBL" id="AHG92216.1"/>
    </source>
</evidence>
<protein>
    <submittedName>
        <fullName evidence="2">Uncharacterized protein</fullName>
    </submittedName>
</protein>
<proteinExistence type="predicted"/>
<dbReference type="KEGG" id="gba:J421_4681"/>
<dbReference type="HOGENOM" id="CLU_2787930_0_0_0"/>
<dbReference type="KEGG" id="gba:J421_4614"/>
<dbReference type="InParanoid" id="W0RNA0"/>